<dbReference type="SUPFAM" id="SSF144091">
    <property type="entry name" value="Rhomboid-like"/>
    <property type="match status" value="1"/>
</dbReference>
<feature type="transmembrane region" description="Helical" evidence="7">
    <location>
        <begin position="95"/>
        <end position="113"/>
    </location>
</feature>
<dbReference type="PANTHER" id="PTHR43066">
    <property type="entry name" value="RHOMBOID-RELATED PROTEIN"/>
    <property type="match status" value="1"/>
</dbReference>
<keyword evidence="7" id="KW-0720">Serine protease</keyword>
<evidence type="ECO:0000256" key="4">
    <source>
        <dbReference type="ARBA" id="ARBA00022692"/>
    </source>
</evidence>
<protein>
    <recommendedName>
        <fullName evidence="7">Rhomboid protease GlpG</fullName>
        <ecNumber evidence="7">3.4.21.105</ecNumber>
    </recommendedName>
    <alternativeName>
        <fullName evidence="7">Intramembrane serine protease</fullName>
    </alternativeName>
</protein>
<feature type="transmembrane region" description="Helical" evidence="7">
    <location>
        <begin position="223"/>
        <end position="241"/>
    </location>
</feature>
<name>A0ABU8DCU2_ERWAP</name>
<dbReference type="Proteomes" id="UP001306592">
    <property type="component" value="Unassembled WGS sequence"/>
</dbReference>
<keyword evidence="2 7" id="KW-1003">Cell membrane</keyword>
<evidence type="ECO:0000256" key="6">
    <source>
        <dbReference type="ARBA" id="ARBA00023136"/>
    </source>
</evidence>
<keyword evidence="11" id="KW-1185">Reference proteome</keyword>
<keyword evidence="3" id="KW-0997">Cell inner membrane</keyword>
<dbReference type="InterPro" id="IPR022764">
    <property type="entry name" value="Peptidase_S54_rhomboid_dom"/>
</dbReference>
<evidence type="ECO:0000256" key="1">
    <source>
        <dbReference type="ARBA" id="ARBA00004141"/>
    </source>
</evidence>
<keyword evidence="5 7" id="KW-1133">Transmembrane helix</keyword>
<keyword evidence="4 7" id="KW-0812">Transmembrane</keyword>
<dbReference type="EMBL" id="JBANEI010000003">
    <property type="protein sequence ID" value="MEI2681335.1"/>
    <property type="molecule type" value="Genomic_DNA"/>
</dbReference>
<feature type="transmembrane region" description="Helical" evidence="7">
    <location>
        <begin position="133"/>
        <end position="158"/>
    </location>
</feature>
<keyword evidence="7 10" id="KW-0645">Protease</keyword>
<dbReference type="Gene3D" id="1.20.1540.10">
    <property type="entry name" value="Rhomboid-like"/>
    <property type="match status" value="1"/>
</dbReference>
<proteinExistence type="inferred from homology"/>
<dbReference type="NCBIfam" id="TIGR04239">
    <property type="entry name" value="rhombo_GlpG"/>
    <property type="match status" value="1"/>
</dbReference>
<evidence type="ECO:0000256" key="3">
    <source>
        <dbReference type="ARBA" id="ARBA00022519"/>
    </source>
</evidence>
<feature type="transmembrane region" description="Helical" evidence="7">
    <location>
        <begin position="247"/>
        <end position="265"/>
    </location>
</feature>
<keyword evidence="6 7" id="KW-0472">Membrane</keyword>
<evidence type="ECO:0000256" key="7">
    <source>
        <dbReference type="HAMAP-Rule" id="MF_01594"/>
    </source>
</evidence>
<feature type="active site" description="Nucleophile" evidence="7">
    <location>
        <position position="199"/>
    </location>
</feature>
<dbReference type="InterPro" id="IPR023662">
    <property type="entry name" value="Rhomboid_protease_GlpG"/>
</dbReference>
<comment type="function">
    <text evidence="7">Rhomboid-type serine protease that catalyzes intramembrane proteolysis.</text>
</comment>
<comment type="similarity">
    <text evidence="7">Belongs to the peptidase S54 family.</text>
</comment>
<evidence type="ECO:0000256" key="2">
    <source>
        <dbReference type="ARBA" id="ARBA00022475"/>
    </source>
</evidence>
<dbReference type="Pfam" id="PF12122">
    <property type="entry name" value="Rhomboid_N"/>
    <property type="match status" value="1"/>
</dbReference>
<dbReference type="Gene3D" id="3.30.70.2350">
    <property type="match status" value="1"/>
</dbReference>
<accession>A0ABU8DCU2</accession>
<dbReference type="InterPro" id="IPR038236">
    <property type="entry name" value="GlpG_N_sf"/>
</dbReference>
<dbReference type="InterPro" id="IPR035952">
    <property type="entry name" value="Rhomboid-like_sf"/>
</dbReference>
<sequence length="276" mass="31276">MRITHFTHLRPAQAFVDYMATRGVTLRIEHDNGYTLWLDDESQLNVVENELNLFIRDPNHVRYQAASWQSGTTDSGIQYQHTSLMANVRDRAGPLTLLIMGASILVFILMQIFGDEAVMRVLSWPDVDQHLELWRWFSHALLHFSMLHILFNLMWFWYLGGAVEKRLGSGKLLVIALISALLSGWMQAKFSGVLFGGLSGVVYALMGYSWLRGERDPESGIELQRGLMAFAVLWLLVGYFGWFGLSIANAAHVTGLLVGLAMAFVDTRQLKKRGRE</sequence>
<dbReference type="InterPro" id="IPR022732">
    <property type="entry name" value="Peptidase_S54_GlpG_N"/>
</dbReference>
<feature type="active site" evidence="7">
    <location>
        <position position="252"/>
    </location>
</feature>
<gene>
    <name evidence="7 10" type="primary">glpG</name>
    <name evidence="10" type="ORF">V8N49_06615</name>
</gene>
<keyword evidence="7 10" id="KW-0378">Hydrolase</keyword>
<comment type="subcellular location">
    <subcellularLocation>
        <location evidence="7">Cell membrane</location>
        <topology evidence="7">Multi-pass membrane protein</topology>
    </subcellularLocation>
    <subcellularLocation>
        <location evidence="1">Membrane</location>
        <topology evidence="1">Multi-pass membrane protein</topology>
    </subcellularLocation>
</comment>
<feature type="domain" description="Peptidase S54 GlpG peptidase N-terminal" evidence="9">
    <location>
        <begin position="2"/>
        <end position="82"/>
    </location>
</feature>
<dbReference type="NCBIfam" id="NF008155">
    <property type="entry name" value="PRK10907.1"/>
    <property type="match status" value="1"/>
</dbReference>
<evidence type="ECO:0000313" key="10">
    <source>
        <dbReference type="EMBL" id="MEI2681335.1"/>
    </source>
</evidence>
<dbReference type="Pfam" id="PF01694">
    <property type="entry name" value="Rhomboid"/>
    <property type="match status" value="1"/>
</dbReference>
<feature type="transmembrane region" description="Helical" evidence="7">
    <location>
        <begin position="170"/>
        <end position="186"/>
    </location>
</feature>
<comment type="caution">
    <text evidence="10">The sequence shown here is derived from an EMBL/GenBank/DDBJ whole genome shotgun (WGS) entry which is preliminary data.</text>
</comment>
<organism evidence="10 11">
    <name type="scientific">Erwinia aphidicola</name>
    <dbReference type="NCBI Taxonomy" id="68334"/>
    <lineage>
        <taxon>Bacteria</taxon>
        <taxon>Pseudomonadati</taxon>
        <taxon>Pseudomonadota</taxon>
        <taxon>Gammaproteobacteria</taxon>
        <taxon>Enterobacterales</taxon>
        <taxon>Erwiniaceae</taxon>
        <taxon>Erwinia</taxon>
    </lineage>
</organism>
<dbReference type="RefSeq" id="WP_230050313.1">
    <property type="nucleotide sequence ID" value="NZ_CAKKMT010000012.1"/>
</dbReference>
<evidence type="ECO:0000259" key="8">
    <source>
        <dbReference type="Pfam" id="PF01694"/>
    </source>
</evidence>
<evidence type="ECO:0000313" key="11">
    <source>
        <dbReference type="Proteomes" id="UP001306592"/>
    </source>
</evidence>
<feature type="transmembrane region" description="Helical" evidence="7">
    <location>
        <begin position="192"/>
        <end position="211"/>
    </location>
</feature>
<dbReference type="PANTHER" id="PTHR43066:SF26">
    <property type="entry name" value="RHOMBOID PROTEASE GLPG"/>
    <property type="match status" value="1"/>
</dbReference>
<reference evidence="10 11" key="1">
    <citation type="submission" date="2024-02" db="EMBL/GenBank/DDBJ databases">
        <title>First report Erwinia aphidicola in onion in Chile.</title>
        <authorList>
            <person name="Valenzuela M."/>
            <person name="Pena M."/>
            <person name="Dutta B."/>
        </authorList>
    </citation>
    <scope>NUCLEOTIDE SEQUENCE [LARGE SCALE GENOMIC DNA]</scope>
    <source>
        <strain evidence="10 11">QCJ3A</strain>
    </source>
</reference>
<comment type="catalytic activity">
    <reaction evidence="7">
        <text>Cleaves type-1 transmembrane domains using a catalytic dyad composed of serine and histidine that are contributed by different transmembrane domains.</text>
        <dbReference type="EC" id="3.4.21.105"/>
    </reaction>
</comment>
<dbReference type="GO" id="GO:0006508">
    <property type="term" value="P:proteolysis"/>
    <property type="evidence" value="ECO:0007669"/>
    <property type="project" value="UniProtKB-KW"/>
</dbReference>
<dbReference type="EC" id="3.4.21.105" evidence="7"/>
<evidence type="ECO:0000259" key="9">
    <source>
        <dbReference type="Pfam" id="PF12122"/>
    </source>
</evidence>
<dbReference type="HAMAP" id="MF_01594">
    <property type="entry name" value="Rhomboid_GlpG"/>
    <property type="match status" value="1"/>
</dbReference>
<evidence type="ECO:0000256" key="5">
    <source>
        <dbReference type="ARBA" id="ARBA00022989"/>
    </source>
</evidence>
<dbReference type="GO" id="GO:0008233">
    <property type="term" value="F:peptidase activity"/>
    <property type="evidence" value="ECO:0007669"/>
    <property type="project" value="UniProtKB-KW"/>
</dbReference>
<feature type="domain" description="Peptidase S54 rhomboid" evidence="8">
    <location>
        <begin position="132"/>
        <end position="267"/>
    </location>
</feature>